<dbReference type="AlphaFoldDB" id="A0A4R7ZDW9"/>
<name>A0A4R7ZDW9_9ACTN</name>
<protein>
    <submittedName>
        <fullName evidence="1">Uncharacterized protein</fullName>
    </submittedName>
</protein>
<accession>A0A4R7ZDW9</accession>
<comment type="caution">
    <text evidence="1">The sequence shown here is derived from an EMBL/GenBank/DDBJ whole genome shotgun (WGS) entry which is preliminary data.</text>
</comment>
<reference evidence="1 2" key="1">
    <citation type="submission" date="2019-03" db="EMBL/GenBank/DDBJ databases">
        <title>Genomic Encyclopedia of Type Strains, Phase III (KMG-III): the genomes of soil and plant-associated and newly described type strains.</title>
        <authorList>
            <person name="Whitman W."/>
        </authorList>
    </citation>
    <scope>NUCLEOTIDE SEQUENCE [LARGE SCALE GENOMIC DNA]</scope>
    <source>
        <strain evidence="1 2">VKM Ac-2570</strain>
    </source>
</reference>
<organism evidence="1 2">
    <name type="scientific">Kribbella kalugense</name>
    <dbReference type="NCBI Taxonomy" id="2512221"/>
    <lineage>
        <taxon>Bacteria</taxon>
        <taxon>Bacillati</taxon>
        <taxon>Actinomycetota</taxon>
        <taxon>Actinomycetes</taxon>
        <taxon>Propionibacteriales</taxon>
        <taxon>Kribbellaceae</taxon>
        <taxon>Kribbella</taxon>
    </lineage>
</organism>
<dbReference type="OrthoDB" id="3828823at2"/>
<dbReference type="EMBL" id="SODF01000003">
    <property type="protein sequence ID" value="TDW15793.1"/>
    <property type="molecule type" value="Genomic_DNA"/>
</dbReference>
<sequence>MSIRPLPVSFGASRRSAVDHDLSYLLAEIESARAAERLARGSRHPGDTFRSDAARLASSLGAYARALEGYRLPIPPVIRDELRLRQGLS</sequence>
<proteinExistence type="predicted"/>
<keyword evidence="2" id="KW-1185">Reference proteome</keyword>
<dbReference type="RefSeq" id="WP_134123620.1">
    <property type="nucleotide sequence ID" value="NZ_SODF01000003.1"/>
</dbReference>
<dbReference type="Proteomes" id="UP000295447">
    <property type="component" value="Unassembled WGS sequence"/>
</dbReference>
<evidence type="ECO:0000313" key="1">
    <source>
        <dbReference type="EMBL" id="TDW15793.1"/>
    </source>
</evidence>
<gene>
    <name evidence="1" type="ORF">EV650_7287</name>
</gene>
<evidence type="ECO:0000313" key="2">
    <source>
        <dbReference type="Proteomes" id="UP000295447"/>
    </source>
</evidence>